<dbReference type="Gene3D" id="3.80.10.10">
    <property type="entry name" value="Ribonuclease Inhibitor"/>
    <property type="match status" value="1"/>
</dbReference>
<dbReference type="GO" id="GO:0009626">
    <property type="term" value="P:plant-type hypersensitive response"/>
    <property type="evidence" value="ECO:0007669"/>
    <property type="project" value="UniProtKB-ARBA"/>
</dbReference>
<reference evidence="13" key="1">
    <citation type="submission" date="2013-06" db="EMBL/GenBank/DDBJ databases">
        <authorList>
            <person name="Zhao Q."/>
        </authorList>
    </citation>
    <scope>NUCLEOTIDE SEQUENCE</scope>
    <source>
        <strain evidence="13">cv. W1943</strain>
    </source>
</reference>
<dbReference type="EnsemblPlants" id="ORUFI12G15130.3">
    <property type="protein sequence ID" value="ORUFI12G15130.3"/>
    <property type="gene ID" value="ORUFI12G15130"/>
</dbReference>
<keyword evidence="6 7" id="KW-0175">Coiled coil</keyword>
<dbReference type="PANTHER" id="PTHR23155">
    <property type="entry name" value="DISEASE RESISTANCE PROTEIN RP"/>
    <property type="match status" value="1"/>
</dbReference>
<dbReference type="Pfam" id="PF18052">
    <property type="entry name" value="Rx_N"/>
    <property type="match status" value="1"/>
</dbReference>
<feature type="domain" description="NB-ARC" evidence="8">
    <location>
        <begin position="209"/>
        <end position="270"/>
    </location>
</feature>
<feature type="domain" description="Disease resistance protein winged helix" evidence="10">
    <location>
        <begin position="356"/>
        <end position="443"/>
    </location>
</feature>
<dbReference type="Pfam" id="PF23598">
    <property type="entry name" value="LRR_14"/>
    <property type="match status" value="1"/>
</dbReference>
<dbReference type="AlphaFoldDB" id="A0A0E0RHY6"/>
<dbReference type="GO" id="GO:0002758">
    <property type="term" value="P:innate immune response-activating signaling pathway"/>
    <property type="evidence" value="ECO:0007669"/>
    <property type="project" value="UniProtKB-ARBA"/>
</dbReference>
<dbReference type="GO" id="GO:0042742">
    <property type="term" value="P:defense response to bacterium"/>
    <property type="evidence" value="ECO:0007669"/>
    <property type="project" value="UniProtKB-ARBA"/>
</dbReference>
<evidence type="ECO:0000256" key="5">
    <source>
        <dbReference type="ARBA" id="ARBA00022821"/>
    </source>
</evidence>
<dbReference type="InterPro" id="IPR058922">
    <property type="entry name" value="WHD_DRP"/>
</dbReference>
<evidence type="ECO:0000256" key="6">
    <source>
        <dbReference type="ARBA" id="ARBA00023054"/>
    </source>
</evidence>
<dbReference type="InterPro" id="IPR036388">
    <property type="entry name" value="WH-like_DNA-bd_sf"/>
</dbReference>
<dbReference type="Gene3D" id="1.20.5.4130">
    <property type="match status" value="2"/>
</dbReference>
<dbReference type="FunFam" id="1.10.10.10:FF:000322">
    <property type="entry name" value="Probable disease resistance protein At1g63360"/>
    <property type="match status" value="1"/>
</dbReference>
<dbReference type="Proteomes" id="UP000008022">
    <property type="component" value="Unassembled WGS sequence"/>
</dbReference>
<dbReference type="Gene3D" id="1.10.10.10">
    <property type="entry name" value="Winged helix-like DNA-binding domain superfamily/Winged helix DNA-binding domain"/>
    <property type="match status" value="1"/>
</dbReference>
<proteinExistence type="inferred from homology"/>
<evidence type="ECO:0000259" key="8">
    <source>
        <dbReference type="Pfam" id="PF00931"/>
    </source>
</evidence>
<evidence type="ECO:0000313" key="13">
    <source>
        <dbReference type="Proteomes" id="UP000008022"/>
    </source>
</evidence>
<dbReference type="InterPro" id="IPR027417">
    <property type="entry name" value="P-loop_NTPase"/>
</dbReference>
<organism evidence="12 13">
    <name type="scientific">Oryza rufipogon</name>
    <name type="common">Brownbeard rice</name>
    <name type="synonym">Asian wild rice</name>
    <dbReference type="NCBI Taxonomy" id="4529"/>
    <lineage>
        <taxon>Eukaryota</taxon>
        <taxon>Viridiplantae</taxon>
        <taxon>Streptophyta</taxon>
        <taxon>Embryophyta</taxon>
        <taxon>Tracheophyta</taxon>
        <taxon>Spermatophyta</taxon>
        <taxon>Magnoliopsida</taxon>
        <taxon>Liliopsida</taxon>
        <taxon>Poales</taxon>
        <taxon>Poaceae</taxon>
        <taxon>BOP clade</taxon>
        <taxon>Oryzoideae</taxon>
        <taxon>Oryzeae</taxon>
        <taxon>Oryzinae</taxon>
        <taxon>Oryza</taxon>
    </lineage>
</organism>
<feature type="domain" description="Disease resistance R13L4/SHOC-2-like LRR" evidence="11">
    <location>
        <begin position="498"/>
        <end position="843"/>
    </location>
</feature>
<dbReference type="eggNOG" id="KOG4658">
    <property type="taxonomic scope" value="Eukaryota"/>
</dbReference>
<keyword evidence="5" id="KW-0611">Plant defense</keyword>
<dbReference type="InterPro" id="IPR041118">
    <property type="entry name" value="Rx_N"/>
</dbReference>
<dbReference type="Gramene" id="ORUFI12G15130.3">
    <property type="protein sequence ID" value="ORUFI12G15130.3"/>
    <property type="gene ID" value="ORUFI12G15130"/>
</dbReference>
<evidence type="ECO:0000256" key="7">
    <source>
        <dbReference type="SAM" id="Coils"/>
    </source>
</evidence>
<keyword evidence="13" id="KW-1185">Reference proteome</keyword>
<evidence type="ECO:0000256" key="4">
    <source>
        <dbReference type="ARBA" id="ARBA00022741"/>
    </source>
</evidence>
<dbReference type="InterPro" id="IPR038005">
    <property type="entry name" value="RX-like_CC"/>
</dbReference>
<feature type="coiled-coil region" evidence="7">
    <location>
        <begin position="19"/>
        <end position="46"/>
    </location>
</feature>
<dbReference type="CDD" id="cd14798">
    <property type="entry name" value="RX-CC_like"/>
    <property type="match status" value="1"/>
</dbReference>
<evidence type="ECO:0000259" key="9">
    <source>
        <dbReference type="Pfam" id="PF18052"/>
    </source>
</evidence>
<dbReference type="InterPro" id="IPR044974">
    <property type="entry name" value="Disease_R_plants"/>
</dbReference>
<sequence length="861" mass="98353">MNTLLPKLGELLVGEYKLQKGVKGEIEELEKELKGMTAALHKVAETPVDQLDQQVKIWASEVRELSYDIEDAIDTFMLNEVRELSYDIEDAIDTFMLKCKGHEPATSFKKVTNLFNKFKTNHQIHGVMKDIMDQVKKVSERRDRYIVDDNAARPTVVDVDSRLEAMYRKATELIGISKPKNELTKQLLEYDGSSSQQSNIISIAHDDSYRDAWDTIKLAVQDAKLGSKIIVTTRNKVVAEHAGSGVYEMKPLSDDDSRQLFCKRIFDSNDDCPADLCGVTEKILKKCGGVPLAIITTACLLASKPRNSEEWDKVNKSISLGLENNLDVDKMRKILSLSYNDLPFHLKTCLLSLSKYPEDELIRKDVLIWGWLAEGFITDETRPVGTSLQEIGESYFNELINRSLIQPMSEDNFWDEDGKVHVFWDEDGKVHACKVHDMVLELINQLSVEEDFVTTYLSDGQQTGKHTCTAQKKKIRRLSLHNSNKSYASPEAREQLSKVRSITIFGKVDSIPPLSSFHVLRVLQLEDCSGMDKNHLNHLDKLRLLRFLRLGHYSATELPESIGKLESLETLDIRGARKPSSFKSHKVLFPMSFAKLRKLLRLYAGRVKLAQGLMLGNMKSLQELVIEATRKVIKEIGNLTELRTLRIVFGSEKTFELKESIQTSIQRLTNLQDLDLRNNISFEEIIDMQQVPSGLQRLFMPDSFMKAFPCWINSLMLSHLTTLSICLDFEYLQSDHLDRLAELPSLRFLRLQLAFVSEQLQEKLTIHRGACAFRSLKDFQFYSSMMPSFQPGAMPHLERLYLSIWTRLRRGGLNDLGLENLYSLRHATIYSFDDDSKAVIEEALKDYPNQAALKIQSMMMN</sequence>
<comment type="similarity">
    <text evidence="1">Belongs to the disease resistance NB-LRR family.</text>
</comment>
<keyword evidence="2" id="KW-0433">Leucine-rich repeat</keyword>
<feature type="domain" description="Disease resistance N-terminal" evidence="9">
    <location>
        <begin position="1"/>
        <end position="79"/>
    </location>
</feature>
<dbReference type="Gene3D" id="1.10.8.430">
    <property type="entry name" value="Helical domain of apoptotic protease-activating factors"/>
    <property type="match status" value="1"/>
</dbReference>
<dbReference type="Pfam" id="PF23559">
    <property type="entry name" value="WHD_DRP"/>
    <property type="match status" value="1"/>
</dbReference>
<dbReference type="GO" id="GO:0043531">
    <property type="term" value="F:ADP binding"/>
    <property type="evidence" value="ECO:0007669"/>
    <property type="project" value="InterPro"/>
</dbReference>
<dbReference type="PANTHER" id="PTHR23155:SF1201">
    <property type="entry name" value="OS02G0301800 PROTEIN"/>
    <property type="match status" value="1"/>
</dbReference>
<reference evidence="12" key="2">
    <citation type="submission" date="2015-06" db="UniProtKB">
        <authorList>
            <consortium name="EnsemblPlants"/>
        </authorList>
    </citation>
    <scope>IDENTIFICATION</scope>
</reference>
<evidence type="ECO:0000259" key="10">
    <source>
        <dbReference type="Pfam" id="PF23559"/>
    </source>
</evidence>
<dbReference type="InterPro" id="IPR032675">
    <property type="entry name" value="LRR_dom_sf"/>
</dbReference>
<evidence type="ECO:0008006" key="14">
    <source>
        <dbReference type="Google" id="ProtNLM"/>
    </source>
</evidence>
<dbReference type="Pfam" id="PF00931">
    <property type="entry name" value="NB-ARC"/>
    <property type="match status" value="1"/>
</dbReference>
<dbReference type="InterPro" id="IPR055414">
    <property type="entry name" value="LRR_R13L4/SHOC2-like"/>
</dbReference>
<evidence type="ECO:0000313" key="12">
    <source>
        <dbReference type="EnsemblPlants" id="ORUFI12G15130.3"/>
    </source>
</evidence>
<keyword evidence="3" id="KW-0677">Repeat</keyword>
<dbReference type="SUPFAM" id="SSF52540">
    <property type="entry name" value="P-loop containing nucleoside triphosphate hydrolases"/>
    <property type="match status" value="1"/>
</dbReference>
<evidence type="ECO:0000259" key="11">
    <source>
        <dbReference type="Pfam" id="PF23598"/>
    </source>
</evidence>
<dbReference type="STRING" id="4529.A0A0E0RHY6"/>
<dbReference type="InterPro" id="IPR002182">
    <property type="entry name" value="NB-ARC"/>
</dbReference>
<accession>A0A0E0RHY6</accession>
<evidence type="ECO:0000256" key="2">
    <source>
        <dbReference type="ARBA" id="ARBA00022614"/>
    </source>
</evidence>
<name>A0A0E0RHY6_ORYRU</name>
<dbReference type="OMA" id="HATIYSF"/>
<keyword evidence="4" id="KW-0547">Nucleotide-binding</keyword>
<dbReference type="SUPFAM" id="SSF52058">
    <property type="entry name" value="L domain-like"/>
    <property type="match status" value="1"/>
</dbReference>
<evidence type="ECO:0000256" key="1">
    <source>
        <dbReference type="ARBA" id="ARBA00008894"/>
    </source>
</evidence>
<evidence type="ECO:0000256" key="3">
    <source>
        <dbReference type="ARBA" id="ARBA00022737"/>
    </source>
</evidence>
<protein>
    <recommendedName>
        <fullName evidence="14">NB-ARC domain-containing protein</fullName>
    </recommendedName>
</protein>
<dbReference type="InterPro" id="IPR042197">
    <property type="entry name" value="Apaf_helical"/>
</dbReference>